<evidence type="ECO:0000313" key="3">
    <source>
        <dbReference type="Proteomes" id="UP000187609"/>
    </source>
</evidence>
<proteinExistence type="predicted"/>
<name>A0A314L5G6_NICAT</name>
<sequence>MLIRNFDSPVLLSIAIELKRRAVGTDILAAESKASCNYTDPCRTKKLRAVSTVSSVISIIFLFFLQPWQEKIMENIIFLLLDK</sequence>
<feature type="transmembrane region" description="Helical" evidence="1">
    <location>
        <begin position="47"/>
        <end position="65"/>
    </location>
</feature>
<keyword evidence="3" id="KW-1185">Reference proteome</keyword>
<dbReference type="Gramene" id="OIT36755">
    <property type="protein sequence ID" value="OIT36755"/>
    <property type="gene ID" value="A4A49_30989"/>
</dbReference>
<organism evidence="2 3">
    <name type="scientific">Nicotiana attenuata</name>
    <name type="common">Coyote tobacco</name>
    <dbReference type="NCBI Taxonomy" id="49451"/>
    <lineage>
        <taxon>Eukaryota</taxon>
        <taxon>Viridiplantae</taxon>
        <taxon>Streptophyta</taxon>
        <taxon>Embryophyta</taxon>
        <taxon>Tracheophyta</taxon>
        <taxon>Spermatophyta</taxon>
        <taxon>Magnoliopsida</taxon>
        <taxon>eudicotyledons</taxon>
        <taxon>Gunneridae</taxon>
        <taxon>Pentapetalae</taxon>
        <taxon>asterids</taxon>
        <taxon>lamiids</taxon>
        <taxon>Solanales</taxon>
        <taxon>Solanaceae</taxon>
        <taxon>Nicotianoideae</taxon>
        <taxon>Nicotianeae</taxon>
        <taxon>Nicotiana</taxon>
    </lineage>
</organism>
<evidence type="ECO:0000313" key="2">
    <source>
        <dbReference type="EMBL" id="OIT36755.1"/>
    </source>
</evidence>
<dbReference type="Proteomes" id="UP000187609">
    <property type="component" value="Unassembled WGS sequence"/>
</dbReference>
<keyword evidence="1" id="KW-0812">Transmembrane</keyword>
<accession>A0A314L5G6</accession>
<protein>
    <submittedName>
        <fullName evidence="2">Uncharacterized protein</fullName>
    </submittedName>
</protein>
<keyword evidence="1" id="KW-1133">Transmembrane helix</keyword>
<reference evidence="2" key="1">
    <citation type="submission" date="2016-11" db="EMBL/GenBank/DDBJ databases">
        <title>The genome of Nicotiana attenuata.</title>
        <authorList>
            <person name="Xu S."/>
            <person name="Brockmoeller T."/>
            <person name="Gaquerel E."/>
            <person name="Navarro A."/>
            <person name="Kuhl H."/>
            <person name="Gase K."/>
            <person name="Ling Z."/>
            <person name="Zhou W."/>
            <person name="Kreitzer C."/>
            <person name="Stanke M."/>
            <person name="Tang H."/>
            <person name="Lyons E."/>
            <person name="Pandey P."/>
            <person name="Pandey S.P."/>
            <person name="Timmermann B."/>
            <person name="Baldwin I.T."/>
        </authorList>
    </citation>
    <scope>NUCLEOTIDE SEQUENCE [LARGE SCALE GENOMIC DNA]</scope>
    <source>
        <strain evidence="2">UT</strain>
    </source>
</reference>
<dbReference type="EMBL" id="MJEQ01000394">
    <property type="protein sequence ID" value="OIT36755.1"/>
    <property type="molecule type" value="Genomic_DNA"/>
</dbReference>
<keyword evidence="1" id="KW-0472">Membrane</keyword>
<gene>
    <name evidence="2" type="ORF">A4A49_30989</name>
</gene>
<evidence type="ECO:0000256" key="1">
    <source>
        <dbReference type="SAM" id="Phobius"/>
    </source>
</evidence>
<dbReference type="AlphaFoldDB" id="A0A314L5G6"/>
<comment type="caution">
    <text evidence="2">The sequence shown here is derived from an EMBL/GenBank/DDBJ whole genome shotgun (WGS) entry which is preliminary data.</text>
</comment>